<evidence type="ECO:0000313" key="2">
    <source>
        <dbReference type="Proteomes" id="UP000636479"/>
    </source>
</evidence>
<organism evidence="1 2">
    <name type="scientific">Mycena indigotica</name>
    <dbReference type="NCBI Taxonomy" id="2126181"/>
    <lineage>
        <taxon>Eukaryota</taxon>
        <taxon>Fungi</taxon>
        <taxon>Dikarya</taxon>
        <taxon>Basidiomycota</taxon>
        <taxon>Agaricomycotina</taxon>
        <taxon>Agaricomycetes</taxon>
        <taxon>Agaricomycetidae</taxon>
        <taxon>Agaricales</taxon>
        <taxon>Marasmiineae</taxon>
        <taxon>Mycenaceae</taxon>
        <taxon>Mycena</taxon>
    </lineage>
</organism>
<name>A0A8H6T7Y6_9AGAR</name>
<dbReference type="EMBL" id="JACAZF010000002">
    <property type="protein sequence ID" value="KAF7311876.1"/>
    <property type="molecule type" value="Genomic_DNA"/>
</dbReference>
<dbReference type="RefSeq" id="XP_037223984.1">
    <property type="nucleotide sequence ID" value="XM_037358889.1"/>
</dbReference>
<dbReference type="OrthoDB" id="2954617at2759"/>
<protein>
    <recommendedName>
        <fullName evidence="3">F-box domain-containing protein</fullName>
    </recommendedName>
</protein>
<keyword evidence="2" id="KW-1185">Reference proteome</keyword>
<comment type="caution">
    <text evidence="1">The sequence shown here is derived from an EMBL/GenBank/DDBJ whole genome shotgun (WGS) entry which is preliminary data.</text>
</comment>
<reference evidence="1" key="1">
    <citation type="submission" date="2020-05" db="EMBL/GenBank/DDBJ databases">
        <title>Mycena genomes resolve the evolution of fungal bioluminescence.</title>
        <authorList>
            <person name="Tsai I.J."/>
        </authorList>
    </citation>
    <scope>NUCLEOTIDE SEQUENCE</scope>
    <source>
        <strain evidence="1">171206Taipei</strain>
    </source>
</reference>
<evidence type="ECO:0000313" key="1">
    <source>
        <dbReference type="EMBL" id="KAF7311876.1"/>
    </source>
</evidence>
<dbReference type="Proteomes" id="UP000636479">
    <property type="component" value="Unassembled WGS sequence"/>
</dbReference>
<gene>
    <name evidence="1" type="ORF">MIND_00198400</name>
</gene>
<sequence length="492" mass="53250">MATLYTLPAELLVRICELADRRDLWALVRTCTWLRRVGLGLYMARLGVSRAHAESGTLTLPAAHQALLIVLVGHIRPLQKLVAFRYLRWPAPTAVEFESLALAAVLAAVPSIPDVMVYNRHSNANAARTTREAVELLARMPAVTENLLLIVHGPWGALGALPAPENTTRGVILPALLWGVPLLAVVLAKNILIVLLWVWDALVGPPWPFEARLAHAYGPVEFTYWMRVQTLPARLTLVTLVDKEKPVLTIRPALKGLSASQLFAVMYALDIALHRHMQTVVVAPNAKVNYGDLDWLVRRHAGREAITLGPGSIRAASLPRAPTQNPAHRAGAAILNSPAAYVPYFLVPYAREIALAAPNGRFNAAEHDAALNAIAALPGAQPIHLSLALRPGKTVAGLPWTRLTTADAEAGAAYPRPTRVAALTLRAVGGPFRAVHLLDDTNAFTRWLTLFPGLRLLVFAPGAVELPAQKRAALEQKIRAACGDATAIMWKA</sequence>
<dbReference type="GeneID" id="59341405"/>
<dbReference type="CDD" id="cd09917">
    <property type="entry name" value="F-box_SF"/>
    <property type="match status" value="1"/>
</dbReference>
<evidence type="ECO:0008006" key="3">
    <source>
        <dbReference type="Google" id="ProtNLM"/>
    </source>
</evidence>
<proteinExistence type="predicted"/>
<accession>A0A8H6T7Y6</accession>
<dbReference type="AlphaFoldDB" id="A0A8H6T7Y6"/>